<dbReference type="OrthoDB" id="330047at2759"/>
<organism evidence="2 3">
    <name type="scientific">Mytilus galloprovincialis</name>
    <name type="common">Mediterranean mussel</name>
    <dbReference type="NCBI Taxonomy" id="29158"/>
    <lineage>
        <taxon>Eukaryota</taxon>
        <taxon>Metazoa</taxon>
        <taxon>Spiralia</taxon>
        <taxon>Lophotrochozoa</taxon>
        <taxon>Mollusca</taxon>
        <taxon>Bivalvia</taxon>
        <taxon>Autobranchia</taxon>
        <taxon>Pteriomorphia</taxon>
        <taxon>Mytilida</taxon>
        <taxon>Mytiloidea</taxon>
        <taxon>Mytilidae</taxon>
        <taxon>Mytilinae</taxon>
        <taxon>Mytilus</taxon>
    </lineage>
</organism>
<gene>
    <name evidence="2" type="ORF">MGAL_10B018635</name>
</gene>
<keyword evidence="1" id="KW-0812">Transmembrane</keyword>
<dbReference type="Proteomes" id="UP000596742">
    <property type="component" value="Unassembled WGS sequence"/>
</dbReference>
<feature type="transmembrane region" description="Helical" evidence="1">
    <location>
        <begin position="373"/>
        <end position="392"/>
    </location>
</feature>
<feature type="transmembrane region" description="Helical" evidence="1">
    <location>
        <begin position="433"/>
        <end position="452"/>
    </location>
</feature>
<feature type="transmembrane region" description="Helical" evidence="1">
    <location>
        <begin position="329"/>
        <end position="353"/>
    </location>
</feature>
<dbReference type="InterPro" id="IPR036259">
    <property type="entry name" value="MFS_trans_sf"/>
</dbReference>
<evidence type="ECO:0000313" key="2">
    <source>
        <dbReference type="EMBL" id="VDI52997.1"/>
    </source>
</evidence>
<feature type="transmembrane region" description="Helical" evidence="1">
    <location>
        <begin position="151"/>
        <end position="169"/>
    </location>
</feature>
<keyword evidence="1" id="KW-1133">Transmembrane helix</keyword>
<dbReference type="InterPro" id="IPR011701">
    <property type="entry name" value="MFS"/>
</dbReference>
<reference evidence="2" key="1">
    <citation type="submission" date="2018-11" db="EMBL/GenBank/DDBJ databases">
        <authorList>
            <person name="Alioto T."/>
            <person name="Alioto T."/>
        </authorList>
    </citation>
    <scope>NUCLEOTIDE SEQUENCE</scope>
</reference>
<feature type="transmembrane region" description="Helical" evidence="1">
    <location>
        <begin position="296"/>
        <end position="317"/>
    </location>
</feature>
<feature type="transmembrane region" description="Helical" evidence="1">
    <location>
        <begin position="97"/>
        <end position="115"/>
    </location>
</feature>
<evidence type="ECO:0000256" key="1">
    <source>
        <dbReference type="SAM" id="Phobius"/>
    </source>
</evidence>
<feature type="transmembrane region" description="Helical" evidence="1">
    <location>
        <begin position="398"/>
        <end position="421"/>
    </location>
</feature>
<dbReference type="CDD" id="cd06174">
    <property type="entry name" value="MFS"/>
    <property type="match status" value="1"/>
</dbReference>
<dbReference type="InterPro" id="IPR027197">
    <property type="entry name" value="SLC43A3"/>
</dbReference>
<protein>
    <submittedName>
        <fullName evidence="2">MFS transporter, LAT3 family, solute carrier family 43, member 3</fullName>
    </submittedName>
</protein>
<dbReference type="PANTHER" id="PTHR20765:SF1">
    <property type="entry name" value="EQUILIBRATIVE NUCLEOBASE TRANSPORTER 1"/>
    <property type="match status" value="1"/>
</dbReference>
<feature type="transmembrane region" description="Helical" evidence="1">
    <location>
        <begin position="181"/>
        <end position="205"/>
    </location>
</feature>
<name>A0A8B6FUC7_MYTGA</name>
<feature type="transmembrane region" description="Helical" evidence="1">
    <location>
        <begin position="127"/>
        <end position="145"/>
    </location>
</feature>
<feature type="transmembrane region" description="Helical" evidence="1">
    <location>
        <begin position="217"/>
        <end position="236"/>
    </location>
</feature>
<dbReference type="SUPFAM" id="SSF103473">
    <property type="entry name" value="MFS general substrate transporter"/>
    <property type="match status" value="1"/>
</dbReference>
<comment type="caution">
    <text evidence="2">The sequence shown here is derived from an EMBL/GenBank/DDBJ whole genome shotgun (WGS) entry which is preliminary data.</text>
</comment>
<dbReference type="EMBL" id="UYJE01007248">
    <property type="protein sequence ID" value="VDI52997.1"/>
    <property type="molecule type" value="Genomic_DNA"/>
</dbReference>
<dbReference type="GO" id="GO:0022857">
    <property type="term" value="F:transmembrane transporter activity"/>
    <property type="evidence" value="ECO:0007669"/>
    <property type="project" value="InterPro"/>
</dbReference>
<dbReference type="AlphaFoldDB" id="A0A8B6FUC7"/>
<accession>A0A8B6FUC7</accession>
<evidence type="ECO:0000313" key="3">
    <source>
        <dbReference type="Proteomes" id="UP000596742"/>
    </source>
</evidence>
<dbReference type="Gene3D" id="1.20.1250.20">
    <property type="entry name" value="MFS general substrate transporter like domains"/>
    <property type="match status" value="1"/>
</dbReference>
<sequence>MACYRKFRGLCTVWCSVEILLFSGIIYGWSSLVFIFTNEGFYADLCKINQLITDVEINFTHGENVSSIYSGDYSNNITLFDSNDEEYKDCTEQESRLGLFFSIGVGFTWAGMAILGPMTKALGTRITRIVILLVYEIGLFCLAFTTTETSWLICPGLCCIGVAGLAHFASNIQVANLFQGFSSTIVALFCGLFDSSSVILQVVKIAYGLGIGRRESFLFLACLYLVMIGTSTFFILPKCYITNDEKLDEVEICVTSDSVLQYTEIQRTDKPSIGIKPSPKKGVLSYMKSMTYISHVCWMTIHCLLFSTFLNLLYIRIDKLANGEVSTVSYYVGVFAYTTMGSGIGSVVAGLIYDAERRRYSDFSKTEKKWKPVVIPMTACGIFIAAVFSFLLVENISFLFPSFVLFTLFRNFLFSIGVAFVNEAFPSEYFGPLYGFMTFINGVFSLTQYGFVKWAVSSQSGCKQVYITLIIMASITFLHPLQLWIRSNKMKKFPQLTHKSDEAVPLQDKA</sequence>
<dbReference type="Pfam" id="PF07690">
    <property type="entry name" value="MFS_1"/>
    <property type="match status" value="1"/>
</dbReference>
<feature type="transmembrane region" description="Helical" evidence="1">
    <location>
        <begin position="12"/>
        <end position="36"/>
    </location>
</feature>
<feature type="transmembrane region" description="Helical" evidence="1">
    <location>
        <begin position="464"/>
        <end position="485"/>
    </location>
</feature>
<proteinExistence type="predicted"/>
<keyword evidence="1" id="KW-0472">Membrane</keyword>
<dbReference type="PANTHER" id="PTHR20765">
    <property type="entry name" value="SOLUTE CARRIER FAMILY 43 MEMBER 3-RELATED"/>
    <property type="match status" value="1"/>
</dbReference>
<keyword evidence="3" id="KW-1185">Reference proteome</keyword>